<accession>A0A7W7QHI4</accession>
<gene>
    <name evidence="1" type="ORF">FHS44_000561</name>
</gene>
<dbReference type="Proteomes" id="UP000552644">
    <property type="component" value="Unassembled WGS sequence"/>
</dbReference>
<evidence type="ECO:0000313" key="1">
    <source>
        <dbReference type="EMBL" id="MBB4913489.1"/>
    </source>
</evidence>
<dbReference type="EMBL" id="JACHJP010000001">
    <property type="protein sequence ID" value="MBB4913489.1"/>
    <property type="molecule type" value="Genomic_DNA"/>
</dbReference>
<sequence>MSRTSANRFPARRAVECGEGVIESWAAEQWPVIKEAALDMGA</sequence>
<organism evidence="1 2">
    <name type="scientific">Streptosporangium saharense</name>
    <dbReference type="NCBI Taxonomy" id="1706840"/>
    <lineage>
        <taxon>Bacteria</taxon>
        <taxon>Bacillati</taxon>
        <taxon>Actinomycetota</taxon>
        <taxon>Actinomycetes</taxon>
        <taxon>Streptosporangiales</taxon>
        <taxon>Streptosporangiaceae</taxon>
        <taxon>Streptosporangium</taxon>
    </lineage>
</organism>
<reference evidence="1 2" key="1">
    <citation type="submission" date="2020-08" db="EMBL/GenBank/DDBJ databases">
        <title>Genomic Encyclopedia of Type Strains, Phase III (KMG-III): the genomes of soil and plant-associated and newly described type strains.</title>
        <authorList>
            <person name="Whitman W."/>
        </authorList>
    </citation>
    <scope>NUCLEOTIDE SEQUENCE [LARGE SCALE GENOMIC DNA]</scope>
    <source>
        <strain evidence="1 2">CECT 8840</strain>
    </source>
</reference>
<protein>
    <submittedName>
        <fullName evidence="1">Uncharacterized protein</fullName>
    </submittedName>
</protein>
<keyword evidence="2" id="KW-1185">Reference proteome</keyword>
<proteinExistence type="predicted"/>
<name>A0A7W7QHI4_9ACTN</name>
<evidence type="ECO:0000313" key="2">
    <source>
        <dbReference type="Proteomes" id="UP000552644"/>
    </source>
</evidence>
<dbReference type="AlphaFoldDB" id="A0A7W7QHI4"/>
<comment type="caution">
    <text evidence="1">The sequence shown here is derived from an EMBL/GenBank/DDBJ whole genome shotgun (WGS) entry which is preliminary data.</text>
</comment>